<dbReference type="InterPro" id="IPR041953">
    <property type="entry name" value="YdeP_MopB"/>
</dbReference>
<evidence type="ECO:0000256" key="6">
    <source>
        <dbReference type="ARBA" id="ARBA00022723"/>
    </source>
</evidence>
<dbReference type="InterPro" id="IPR050123">
    <property type="entry name" value="Prok_molybdopt-oxidoreductase"/>
</dbReference>
<keyword evidence="7" id="KW-0560">Oxidoreductase</keyword>
<evidence type="ECO:0000256" key="7">
    <source>
        <dbReference type="ARBA" id="ARBA00023002"/>
    </source>
</evidence>
<reference evidence="12 13" key="1">
    <citation type="submission" date="2015-10" db="EMBL/GenBank/DDBJ databases">
        <title>The world's first case of liver abscess caused by Pannonibacter phragmitetus.</title>
        <authorList>
            <person name="Ming D."/>
            <person name="Wang M."/>
            <person name="Zhou Y."/>
            <person name="Jiang T."/>
            <person name="Hu S."/>
        </authorList>
    </citation>
    <scope>NUCLEOTIDE SEQUENCE [LARGE SCALE GENOMIC DNA]</scope>
    <source>
        <strain evidence="12 13">31801</strain>
    </source>
</reference>
<dbReference type="SUPFAM" id="SSF53706">
    <property type="entry name" value="Formate dehydrogenase/DMSO reductase, domains 1-3"/>
    <property type="match status" value="1"/>
</dbReference>
<sequence>MTDRASHKPYDQPTGGWGSLKSLLKHSVQQGAVSSGVGLMRSHNKTGGYMCTSCAWAKPGKPHLAEFCENGAKATFWDLTAKRTTPEFFAKHKVSGLLNWTDHDLENEGRLTHPMRYDPGSDTYVAVSWAEAFDDIGAHLKRYSPKDVVFYTSGRAALETSYMYQLLARLYGNNNLPDSSNMCHETTSVALPQSIGTPVGTVLLEDFQETDCILSFGQNVGTNSPRLLHTLQEVRERDVPVVVFNPLRERGWEAFVNPQRPGQMLTNKATPIATQYYQPRAGSDIAVMTGMAKALFAWDDAAQAAGEARVLDDKFIAAHTHGFEAFEAMVRGTAWSDIEAACGLPRDALQAAARTYAEAKSVIAIYGMGLTQHKLGVGTVQMLINLLLMRGNMGRPGAGICPVRGHSNVQGQRTVGIAEKTELVPLDKMAERYGFAPPREDGMNTVEACEAIAAGKVSAFVGLGGNFIRAIPERDLMERKWRDLDLSVQIATKLNRTHLITARTTYLLPTLVRSEIDEQATGPQIVTMEDSTTCIHASRGKYRPASPHLLSEPAIVAGIAKAALPENPSVPWDLWVADYALIRDEIEAVFPDDFRGFNARLDLPGGFPRPVAARERIWETDTGKANFKTPSALHASFDSGSDPGVLRLITLRSNDQFNTTIYGDADRLRGIHHSRMIVMMNPKDRMRFQIAKNELVRLTAATDDGVSRSVGGLQVIDYDIPEGTIAAYYPECNPLIPLWQYAEESKTPAAKSVPVLVHREALMHDG</sequence>
<dbReference type="Pfam" id="PF01568">
    <property type="entry name" value="Molydop_binding"/>
    <property type="match status" value="1"/>
</dbReference>
<comment type="cofactor">
    <cofactor evidence="2">
        <name>[4Fe-4S] cluster</name>
        <dbReference type="ChEBI" id="CHEBI:49883"/>
    </cofactor>
</comment>
<protein>
    <submittedName>
        <fullName evidence="12">Formate dehydrogenase</fullName>
    </submittedName>
</protein>
<evidence type="ECO:0000256" key="5">
    <source>
        <dbReference type="ARBA" id="ARBA00022505"/>
    </source>
</evidence>
<evidence type="ECO:0000313" key="13">
    <source>
        <dbReference type="Proteomes" id="UP000064921"/>
    </source>
</evidence>
<keyword evidence="8" id="KW-0408">Iron</keyword>
<dbReference type="GO" id="GO:0051539">
    <property type="term" value="F:4 iron, 4 sulfur cluster binding"/>
    <property type="evidence" value="ECO:0007669"/>
    <property type="project" value="UniProtKB-KW"/>
</dbReference>
<dbReference type="CDD" id="cd02767">
    <property type="entry name" value="MopB_ydeP"/>
    <property type="match status" value="1"/>
</dbReference>
<evidence type="ECO:0000256" key="2">
    <source>
        <dbReference type="ARBA" id="ARBA00001966"/>
    </source>
</evidence>
<keyword evidence="6" id="KW-0479">Metal-binding</keyword>
<comment type="cofactor">
    <cofactor evidence="1">
        <name>Mo-bis(molybdopterin guanine dinucleotide)</name>
        <dbReference type="ChEBI" id="CHEBI:60539"/>
    </cofactor>
</comment>
<dbReference type="PANTHER" id="PTHR43105:SF4">
    <property type="entry name" value="PROTEIN YDEP"/>
    <property type="match status" value="1"/>
</dbReference>
<evidence type="ECO:0000256" key="1">
    <source>
        <dbReference type="ARBA" id="ARBA00001942"/>
    </source>
</evidence>
<keyword evidence="5" id="KW-0500">Molybdenum</keyword>
<keyword evidence="9" id="KW-0411">Iron-sulfur</keyword>
<dbReference type="GO" id="GO:1990204">
    <property type="term" value="C:oxidoreductase complex"/>
    <property type="evidence" value="ECO:0007669"/>
    <property type="project" value="UniProtKB-ARBA"/>
</dbReference>
<gene>
    <name evidence="12" type="ORF">APZ00_08425</name>
</gene>
<dbReference type="KEGG" id="pphr:APZ00_08425"/>
<dbReference type="SUPFAM" id="SSF50692">
    <property type="entry name" value="ADC-like"/>
    <property type="match status" value="1"/>
</dbReference>
<dbReference type="GO" id="GO:0008863">
    <property type="term" value="F:formate dehydrogenase (NAD+) activity"/>
    <property type="evidence" value="ECO:0007669"/>
    <property type="project" value="InterPro"/>
</dbReference>
<dbReference type="PIRSF" id="PIRSF000144">
    <property type="entry name" value="CbbBc"/>
    <property type="match status" value="1"/>
</dbReference>
<feature type="domain" description="Molybdopterin dinucleotide-binding" evidence="11">
    <location>
        <begin position="646"/>
        <end position="754"/>
    </location>
</feature>
<name>A0A0U3NBI1_9HYPH</name>
<dbReference type="NCBIfam" id="TIGR01701">
    <property type="entry name" value="Fdhalpha-like"/>
    <property type="match status" value="1"/>
</dbReference>
<dbReference type="Pfam" id="PF00384">
    <property type="entry name" value="Molybdopterin"/>
    <property type="match status" value="1"/>
</dbReference>
<evidence type="ECO:0000313" key="12">
    <source>
        <dbReference type="EMBL" id="ALV27088.1"/>
    </source>
</evidence>
<dbReference type="InterPro" id="IPR010046">
    <property type="entry name" value="Mopterin_OxRdtse_a_bac"/>
</dbReference>
<dbReference type="GO" id="GO:0030151">
    <property type="term" value="F:molybdenum ion binding"/>
    <property type="evidence" value="ECO:0007669"/>
    <property type="project" value="InterPro"/>
</dbReference>
<evidence type="ECO:0000256" key="8">
    <source>
        <dbReference type="ARBA" id="ARBA00023004"/>
    </source>
</evidence>
<dbReference type="Gene3D" id="3.40.228.10">
    <property type="entry name" value="Dimethylsulfoxide Reductase, domain 2"/>
    <property type="match status" value="1"/>
</dbReference>
<dbReference type="Gene3D" id="3.40.50.740">
    <property type="match status" value="1"/>
</dbReference>
<organism evidence="12 13">
    <name type="scientific">Pannonibacter phragmitetus</name>
    <dbReference type="NCBI Taxonomy" id="121719"/>
    <lineage>
        <taxon>Bacteria</taxon>
        <taxon>Pseudomonadati</taxon>
        <taxon>Pseudomonadota</taxon>
        <taxon>Alphaproteobacteria</taxon>
        <taxon>Hyphomicrobiales</taxon>
        <taxon>Stappiaceae</taxon>
        <taxon>Pannonibacter</taxon>
    </lineage>
</organism>
<dbReference type="RefSeq" id="WP_058898656.1">
    <property type="nucleotide sequence ID" value="NZ_CP013068.1"/>
</dbReference>
<dbReference type="STRING" id="121719.APZ00_08425"/>
<feature type="domain" description="Molybdopterin oxidoreductase" evidence="10">
    <location>
        <begin position="110"/>
        <end position="436"/>
    </location>
</feature>
<dbReference type="CDD" id="cd02787">
    <property type="entry name" value="MopB_CT_ydeP"/>
    <property type="match status" value="1"/>
</dbReference>
<dbReference type="InterPro" id="IPR006657">
    <property type="entry name" value="MoPterin_dinucl-bd_dom"/>
</dbReference>
<dbReference type="EMBL" id="CP013068">
    <property type="protein sequence ID" value="ALV27088.1"/>
    <property type="molecule type" value="Genomic_DNA"/>
</dbReference>
<keyword evidence="13" id="KW-1185">Reference proteome</keyword>
<dbReference type="GO" id="GO:0045333">
    <property type="term" value="P:cellular respiration"/>
    <property type="evidence" value="ECO:0007669"/>
    <property type="project" value="UniProtKB-ARBA"/>
</dbReference>
<dbReference type="InterPro" id="IPR037951">
    <property type="entry name" value="MopB_CT_YdeP"/>
</dbReference>
<evidence type="ECO:0000259" key="11">
    <source>
        <dbReference type="Pfam" id="PF01568"/>
    </source>
</evidence>
<evidence type="ECO:0000259" key="10">
    <source>
        <dbReference type="Pfam" id="PF00384"/>
    </source>
</evidence>
<dbReference type="AlphaFoldDB" id="A0A0U3NBI1"/>
<comment type="similarity">
    <text evidence="3">Belongs to the prokaryotic molybdopterin-containing oxidoreductase family.</text>
</comment>
<evidence type="ECO:0000256" key="4">
    <source>
        <dbReference type="ARBA" id="ARBA00022485"/>
    </source>
</evidence>
<dbReference type="InterPro" id="IPR009010">
    <property type="entry name" value="Asp_de-COase-like_dom_sf"/>
</dbReference>
<evidence type="ECO:0000256" key="9">
    <source>
        <dbReference type="ARBA" id="ARBA00023014"/>
    </source>
</evidence>
<proteinExistence type="inferred from homology"/>
<dbReference type="GO" id="GO:0043546">
    <property type="term" value="F:molybdopterin cofactor binding"/>
    <property type="evidence" value="ECO:0007669"/>
    <property type="project" value="InterPro"/>
</dbReference>
<dbReference type="InterPro" id="IPR006656">
    <property type="entry name" value="Mopterin_OxRdtase"/>
</dbReference>
<dbReference type="PANTHER" id="PTHR43105">
    <property type="entry name" value="RESPIRATORY NITRATE REDUCTASE"/>
    <property type="match status" value="1"/>
</dbReference>
<evidence type="ECO:0000256" key="3">
    <source>
        <dbReference type="ARBA" id="ARBA00010312"/>
    </source>
</evidence>
<dbReference type="GO" id="GO:0016020">
    <property type="term" value="C:membrane"/>
    <property type="evidence" value="ECO:0007669"/>
    <property type="project" value="TreeGrafter"/>
</dbReference>
<accession>A0A0U3NBI1</accession>
<keyword evidence="4" id="KW-0004">4Fe-4S</keyword>
<dbReference type="Proteomes" id="UP000064921">
    <property type="component" value="Chromosome"/>
</dbReference>